<dbReference type="AlphaFoldDB" id="A0A2P6RAR8"/>
<protein>
    <submittedName>
        <fullName evidence="1">Uncharacterized protein</fullName>
    </submittedName>
</protein>
<reference evidence="1 2" key="1">
    <citation type="journal article" date="2018" name="Nat. Genet.">
        <title>The Rosa genome provides new insights in the design of modern roses.</title>
        <authorList>
            <person name="Bendahmane M."/>
        </authorList>
    </citation>
    <scope>NUCLEOTIDE SEQUENCE [LARGE SCALE GENOMIC DNA]</scope>
    <source>
        <strain evidence="2">cv. Old Blush</strain>
    </source>
</reference>
<comment type="caution">
    <text evidence="1">The sequence shown here is derived from an EMBL/GenBank/DDBJ whole genome shotgun (WGS) entry which is preliminary data.</text>
</comment>
<proteinExistence type="predicted"/>
<accession>A0A2P6RAR8</accession>
<name>A0A2P6RAR8_ROSCH</name>
<dbReference type="Proteomes" id="UP000238479">
    <property type="component" value="Chromosome 3"/>
</dbReference>
<dbReference type="Gramene" id="PRQ43507">
    <property type="protein sequence ID" value="PRQ43507"/>
    <property type="gene ID" value="RchiOBHm_Chr3g0469231"/>
</dbReference>
<evidence type="ECO:0000313" key="2">
    <source>
        <dbReference type="Proteomes" id="UP000238479"/>
    </source>
</evidence>
<organism evidence="1 2">
    <name type="scientific">Rosa chinensis</name>
    <name type="common">China rose</name>
    <dbReference type="NCBI Taxonomy" id="74649"/>
    <lineage>
        <taxon>Eukaryota</taxon>
        <taxon>Viridiplantae</taxon>
        <taxon>Streptophyta</taxon>
        <taxon>Embryophyta</taxon>
        <taxon>Tracheophyta</taxon>
        <taxon>Spermatophyta</taxon>
        <taxon>Magnoliopsida</taxon>
        <taxon>eudicotyledons</taxon>
        <taxon>Gunneridae</taxon>
        <taxon>Pentapetalae</taxon>
        <taxon>rosids</taxon>
        <taxon>fabids</taxon>
        <taxon>Rosales</taxon>
        <taxon>Rosaceae</taxon>
        <taxon>Rosoideae</taxon>
        <taxon>Rosoideae incertae sedis</taxon>
        <taxon>Rosa</taxon>
    </lineage>
</organism>
<gene>
    <name evidence="1" type="ORF">RchiOBHm_Chr3g0469231</name>
</gene>
<keyword evidence="2" id="KW-1185">Reference proteome</keyword>
<dbReference type="EMBL" id="PDCK01000041">
    <property type="protein sequence ID" value="PRQ43507.1"/>
    <property type="molecule type" value="Genomic_DNA"/>
</dbReference>
<sequence length="75" mass="8447">MEIDIFSPYWRKEYIHVLSMKGRNLQLNCVSTPSSVSVSLAESGTPPLNSNSHCSSWSINWSAESWCNPFIQALL</sequence>
<evidence type="ECO:0000313" key="1">
    <source>
        <dbReference type="EMBL" id="PRQ43507.1"/>
    </source>
</evidence>